<dbReference type="AlphaFoldDB" id="D5MFM6"/>
<evidence type="ECO:0000313" key="2">
    <source>
        <dbReference type="Proteomes" id="UP000006898"/>
    </source>
</evidence>
<dbReference type="HOGENOM" id="CLU_2477597_0_0_0"/>
<dbReference type="KEGG" id="mox:DAMO_1497"/>
<reference evidence="1 2" key="1">
    <citation type="journal article" date="2010" name="Nature">
        <title>Nitrite-driven anaerobic methane oxidation by oxygenic bacteria.</title>
        <authorList>
            <person name="Ettwig K.F."/>
            <person name="Butler M.K."/>
            <person name="Le Paslier D."/>
            <person name="Pelletier E."/>
            <person name="Mangenot S."/>
            <person name="Kuypers M.M.M."/>
            <person name="Schreiber F."/>
            <person name="Dutilh B.E."/>
            <person name="Zedelius J."/>
            <person name="de Beer D."/>
            <person name="Gloerich J."/>
            <person name="Wessels H.J.C.T."/>
            <person name="van Allen T."/>
            <person name="Luesken F."/>
            <person name="Wu M."/>
            <person name="van de Pas-Schoonen K.T."/>
            <person name="Op den Camp H.J.M."/>
            <person name="Janssen-Megens E.M."/>
            <person name="Francoijs K-J."/>
            <person name="Stunnenberg H."/>
            <person name="Weissenbach J."/>
            <person name="Jetten M.S.M."/>
            <person name="Strous M."/>
        </authorList>
    </citation>
    <scope>NUCLEOTIDE SEQUENCE [LARGE SCALE GENOMIC DNA]</scope>
</reference>
<accession>D5MFM6</accession>
<dbReference type="EMBL" id="FP565575">
    <property type="protein sequence ID" value="CBE68557.1"/>
    <property type="molecule type" value="Genomic_DNA"/>
</dbReference>
<protein>
    <submittedName>
        <fullName evidence="1">Uncharacterized protein</fullName>
    </submittedName>
</protein>
<evidence type="ECO:0000313" key="1">
    <source>
        <dbReference type="EMBL" id="CBE68557.1"/>
    </source>
</evidence>
<gene>
    <name evidence="1" type="ORF">DAMO_1497</name>
</gene>
<proteinExistence type="predicted"/>
<organism evidence="1 2">
    <name type="scientific">Methylomirabilis oxygeniifera</name>
    <dbReference type="NCBI Taxonomy" id="671143"/>
    <lineage>
        <taxon>Bacteria</taxon>
        <taxon>Candidatus Methylomirabilota</taxon>
        <taxon>Candidatus Methylomirabilia</taxon>
        <taxon>Candidatus Methylomirabilales</taxon>
        <taxon>Candidatus Methylomirabilaceae</taxon>
        <taxon>Candidatus Methylomirabilis</taxon>
    </lineage>
</organism>
<dbReference type="Proteomes" id="UP000006898">
    <property type="component" value="Chromosome"/>
</dbReference>
<sequence>MWSATYVHLRGLTTEYTDQYMMAMSVSVLVGIVRPFQDVVNQFPVTIQPAHTDHHMLNIPAWGSVPTPAGNPPSFGLLSYRGLSPIA</sequence>
<name>D5MFM6_METO1</name>